<dbReference type="AlphaFoldDB" id="A0A9P7J9F7"/>
<reference evidence="3" key="1">
    <citation type="journal article" date="2020" name="New Phytol.">
        <title>Comparative genomics reveals dynamic genome evolution in host specialist ectomycorrhizal fungi.</title>
        <authorList>
            <person name="Lofgren L.A."/>
            <person name="Nguyen N.H."/>
            <person name="Vilgalys R."/>
            <person name="Ruytinx J."/>
            <person name="Liao H.L."/>
            <person name="Branco S."/>
            <person name="Kuo A."/>
            <person name="LaButti K."/>
            <person name="Lipzen A."/>
            <person name="Andreopoulos W."/>
            <person name="Pangilinan J."/>
            <person name="Riley R."/>
            <person name="Hundley H."/>
            <person name="Na H."/>
            <person name="Barry K."/>
            <person name="Grigoriev I.V."/>
            <person name="Stajich J.E."/>
            <person name="Kennedy P.G."/>
        </authorList>
    </citation>
    <scope>NUCLEOTIDE SEQUENCE</scope>
    <source>
        <strain evidence="3">MN1</strain>
    </source>
</reference>
<dbReference type="OrthoDB" id="3354175at2759"/>
<keyword evidence="4" id="KW-1185">Reference proteome</keyword>
<evidence type="ECO:0000313" key="4">
    <source>
        <dbReference type="Proteomes" id="UP000807769"/>
    </source>
</evidence>
<organism evidence="3 4">
    <name type="scientific">Suillus subaureus</name>
    <dbReference type="NCBI Taxonomy" id="48587"/>
    <lineage>
        <taxon>Eukaryota</taxon>
        <taxon>Fungi</taxon>
        <taxon>Dikarya</taxon>
        <taxon>Basidiomycota</taxon>
        <taxon>Agaricomycotina</taxon>
        <taxon>Agaricomycetes</taxon>
        <taxon>Agaricomycetidae</taxon>
        <taxon>Boletales</taxon>
        <taxon>Suillineae</taxon>
        <taxon>Suillaceae</taxon>
        <taxon>Suillus</taxon>
    </lineage>
</organism>
<evidence type="ECO:0000256" key="1">
    <source>
        <dbReference type="SAM" id="MobiDB-lite"/>
    </source>
</evidence>
<feature type="transmembrane region" description="Helical" evidence="2">
    <location>
        <begin position="179"/>
        <end position="200"/>
    </location>
</feature>
<keyword evidence="2" id="KW-0472">Membrane</keyword>
<dbReference type="EMBL" id="JABBWG010000033">
    <property type="protein sequence ID" value="KAG1809705.1"/>
    <property type="molecule type" value="Genomic_DNA"/>
</dbReference>
<dbReference type="Proteomes" id="UP000807769">
    <property type="component" value="Unassembled WGS sequence"/>
</dbReference>
<gene>
    <name evidence="3" type="ORF">BJ212DRAFT_1279296</name>
</gene>
<feature type="transmembrane region" description="Helical" evidence="2">
    <location>
        <begin position="253"/>
        <end position="275"/>
    </location>
</feature>
<feature type="transmembrane region" description="Helical" evidence="2">
    <location>
        <begin position="137"/>
        <end position="159"/>
    </location>
</feature>
<keyword evidence="2" id="KW-1133">Transmembrane helix</keyword>
<dbReference type="GeneID" id="64625500"/>
<feature type="region of interest" description="Disordered" evidence="1">
    <location>
        <begin position="313"/>
        <end position="338"/>
    </location>
</feature>
<sequence>MAASGIPLDAGTLMSTVLEGILYGFSILLFIGTIWSLTYKQRVRDINRPLPWWSSYSLLTSCICCHLLTSTKHIIVDIIRVEYAFVRYRSTYPGGPSAFLADVSQQTYVLKHALYVLQTLLADGVVIYRCYAVWQSVWIIILPSILWCSVAVTGVIGLYCASQSGSDSGDIYAQVLANWVTAFFSLTIATNLLSSGLLVYRIWSIESNTSAARATKGTMMPIVRVLVDTAVLYSVVLFIALICFVLSNNGEVVMLDMVMPIVSIAFYMVLIRIAIARKKRYYSNYNMPRRTTSEAGQDSSRQNAIKPLQVHISQFDDGTPGFGKGNEDQLSPSPAESV</sequence>
<protein>
    <submittedName>
        <fullName evidence="3">Uncharacterized protein</fullName>
    </submittedName>
</protein>
<evidence type="ECO:0000313" key="3">
    <source>
        <dbReference type="EMBL" id="KAG1809705.1"/>
    </source>
</evidence>
<feature type="transmembrane region" description="Helical" evidence="2">
    <location>
        <begin position="20"/>
        <end position="39"/>
    </location>
</feature>
<feature type="transmembrane region" description="Helical" evidence="2">
    <location>
        <begin position="221"/>
        <end position="247"/>
    </location>
</feature>
<evidence type="ECO:0000256" key="2">
    <source>
        <dbReference type="SAM" id="Phobius"/>
    </source>
</evidence>
<feature type="compositionally biased region" description="Polar residues" evidence="1">
    <location>
        <begin position="328"/>
        <end position="338"/>
    </location>
</feature>
<comment type="caution">
    <text evidence="3">The sequence shown here is derived from an EMBL/GenBank/DDBJ whole genome shotgun (WGS) entry which is preliminary data.</text>
</comment>
<proteinExistence type="predicted"/>
<accession>A0A9P7J9F7</accession>
<dbReference type="RefSeq" id="XP_041189419.1">
    <property type="nucleotide sequence ID" value="XM_041331483.1"/>
</dbReference>
<keyword evidence="2" id="KW-0812">Transmembrane</keyword>
<name>A0A9P7J9F7_9AGAM</name>